<accession>A0A4R1RG51</accession>
<evidence type="ECO:0000313" key="2">
    <source>
        <dbReference type="Proteomes" id="UP000295455"/>
    </source>
</evidence>
<comment type="caution">
    <text evidence="1">The sequence shown here is derived from an EMBL/GenBank/DDBJ whole genome shotgun (WGS) entry which is preliminary data.</text>
</comment>
<protein>
    <submittedName>
        <fullName evidence="1">Uncharacterized protein</fullName>
    </submittedName>
</protein>
<evidence type="ECO:0000313" key="1">
    <source>
        <dbReference type="EMBL" id="TCL64943.1"/>
    </source>
</evidence>
<sequence length="183" mass="21728">MIYEDEREGDKVIEDEHIEVLLEYAMSICLAHPNLNKGVIPKQEEANLIYEQLLKLKTNFVFLEISKNIPDKTEDEPDSWMRNSVMLDTMNVRGNGYHQHIEELYKEVFGPFDDFLEQFYSFNSIDIYKTIFKLDDLILSKIGTLFGSVKSHDRFMRWNEKIGKENKIESRSFPWPHKIFVKQ</sequence>
<dbReference type="RefSeq" id="WP_132218221.1">
    <property type="nucleotide sequence ID" value="NZ_OX156936.1"/>
</dbReference>
<organism evidence="1 2">
    <name type="scientific">Mariniflexile fucanivorans</name>
    <dbReference type="NCBI Taxonomy" id="264023"/>
    <lineage>
        <taxon>Bacteria</taxon>
        <taxon>Pseudomonadati</taxon>
        <taxon>Bacteroidota</taxon>
        <taxon>Flavobacteriia</taxon>
        <taxon>Flavobacteriales</taxon>
        <taxon>Flavobacteriaceae</taxon>
        <taxon>Mariniflexile</taxon>
    </lineage>
</organism>
<dbReference type="EMBL" id="SLUP01000006">
    <property type="protein sequence ID" value="TCL64943.1"/>
    <property type="molecule type" value="Genomic_DNA"/>
</dbReference>
<reference evidence="1 2" key="1">
    <citation type="submission" date="2019-03" db="EMBL/GenBank/DDBJ databases">
        <title>Genomic Encyclopedia of Type Strains, Phase IV (KMG-IV): sequencing the most valuable type-strain genomes for metagenomic binning, comparative biology and taxonomic classification.</title>
        <authorList>
            <person name="Goeker M."/>
        </authorList>
    </citation>
    <scope>NUCLEOTIDE SEQUENCE [LARGE SCALE GENOMIC DNA]</scope>
    <source>
        <strain evidence="1 2">DSM 18792</strain>
    </source>
</reference>
<dbReference type="OrthoDB" id="1089680at2"/>
<keyword evidence="2" id="KW-1185">Reference proteome</keyword>
<name>A0A4R1RG51_9FLAO</name>
<dbReference type="AlphaFoldDB" id="A0A4R1RG51"/>
<dbReference type="Proteomes" id="UP000295455">
    <property type="component" value="Unassembled WGS sequence"/>
</dbReference>
<proteinExistence type="predicted"/>
<gene>
    <name evidence="1" type="ORF">EV196_106132</name>
</gene>